<dbReference type="InterPro" id="IPR050054">
    <property type="entry name" value="UPRTase/APRTase"/>
</dbReference>
<evidence type="ECO:0000259" key="12">
    <source>
        <dbReference type="Pfam" id="PF00156"/>
    </source>
</evidence>
<evidence type="ECO:0000256" key="6">
    <source>
        <dbReference type="ARBA" id="ARBA00011893"/>
    </source>
</evidence>
<evidence type="ECO:0000256" key="9">
    <source>
        <dbReference type="ARBA" id="ARBA00022679"/>
    </source>
</evidence>
<dbReference type="NCBIfam" id="TIGR01090">
    <property type="entry name" value="apt"/>
    <property type="match status" value="1"/>
</dbReference>
<comment type="subunit">
    <text evidence="11">Homodimer.</text>
</comment>
<evidence type="ECO:0000256" key="1">
    <source>
        <dbReference type="ARBA" id="ARBA00000868"/>
    </source>
</evidence>
<evidence type="ECO:0000256" key="7">
    <source>
        <dbReference type="ARBA" id="ARBA00022490"/>
    </source>
</evidence>
<evidence type="ECO:0000313" key="14">
    <source>
        <dbReference type="Proteomes" id="UP001499938"/>
    </source>
</evidence>
<evidence type="ECO:0000256" key="10">
    <source>
        <dbReference type="ARBA" id="ARBA00022726"/>
    </source>
</evidence>
<dbReference type="GO" id="GO:0016757">
    <property type="term" value="F:glycosyltransferase activity"/>
    <property type="evidence" value="ECO:0007669"/>
    <property type="project" value="UniProtKB-KW"/>
</dbReference>
<dbReference type="CDD" id="cd06223">
    <property type="entry name" value="PRTases_typeI"/>
    <property type="match status" value="1"/>
</dbReference>
<evidence type="ECO:0000256" key="3">
    <source>
        <dbReference type="ARBA" id="ARBA00004496"/>
    </source>
</evidence>
<name>A0ABN2L9I1_9MICO</name>
<gene>
    <name evidence="11" type="primary">apt</name>
    <name evidence="13" type="ORF">GCM10009811_01660</name>
</gene>
<dbReference type="EC" id="2.4.2.7" evidence="6 11"/>
<protein>
    <recommendedName>
        <fullName evidence="6 11">Adenine phosphoribosyltransferase</fullName>
        <shortName evidence="11">APRT</shortName>
        <ecNumber evidence="6 11">2.4.2.7</ecNumber>
    </recommendedName>
</protein>
<dbReference type="Proteomes" id="UP001499938">
    <property type="component" value="Unassembled WGS sequence"/>
</dbReference>
<evidence type="ECO:0000256" key="4">
    <source>
        <dbReference type="ARBA" id="ARBA00004659"/>
    </source>
</evidence>
<keyword evidence="8 11" id="KW-0328">Glycosyltransferase</keyword>
<keyword evidence="14" id="KW-1185">Reference proteome</keyword>
<dbReference type="HAMAP" id="MF_00004">
    <property type="entry name" value="Aden_phosphoribosyltr"/>
    <property type="match status" value="1"/>
</dbReference>
<dbReference type="InterPro" id="IPR029057">
    <property type="entry name" value="PRTase-like"/>
</dbReference>
<dbReference type="InterPro" id="IPR000836">
    <property type="entry name" value="PRTase_dom"/>
</dbReference>
<evidence type="ECO:0000256" key="8">
    <source>
        <dbReference type="ARBA" id="ARBA00022676"/>
    </source>
</evidence>
<comment type="function">
    <text evidence="2 11">Catalyzes a salvage reaction resulting in the formation of AMP, that is energically less costly than de novo synthesis.</text>
</comment>
<keyword evidence="10 11" id="KW-0660">Purine salvage</keyword>
<dbReference type="Gene3D" id="3.40.50.2020">
    <property type="match status" value="1"/>
</dbReference>
<dbReference type="SUPFAM" id="SSF53271">
    <property type="entry name" value="PRTase-like"/>
    <property type="match status" value="1"/>
</dbReference>
<feature type="domain" description="Phosphoribosyltransferase" evidence="12">
    <location>
        <begin position="50"/>
        <end position="152"/>
    </location>
</feature>
<comment type="caution">
    <text evidence="13">The sequence shown here is derived from an EMBL/GenBank/DDBJ whole genome shotgun (WGS) entry which is preliminary data.</text>
</comment>
<dbReference type="NCBIfam" id="NF002636">
    <property type="entry name" value="PRK02304.1-5"/>
    <property type="match status" value="1"/>
</dbReference>
<evidence type="ECO:0000256" key="5">
    <source>
        <dbReference type="ARBA" id="ARBA00008391"/>
    </source>
</evidence>
<comment type="subcellular location">
    <subcellularLocation>
        <location evidence="3 11">Cytoplasm</location>
    </subcellularLocation>
</comment>
<dbReference type="NCBIfam" id="NF002634">
    <property type="entry name" value="PRK02304.1-3"/>
    <property type="match status" value="1"/>
</dbReference>
<dbReference type="PANTHER" id="PTHR32315:SF3">
    <property type="entry name" value="ADENINE PHOSPHORIBOSYLTRANSFERASE"/>
    <property type="match status" value="1"/>
</dbReference>
<evidence type="ECO:0000256" key="2">
    <source>
        <dbReference type="ARBA" id="ARBA00003968"/>
    </source>
</evidence>
<comment type="catalytic activity">
    <reaction evidence="1 11">
        <text>AMP + diphosphate = 5-phospho-alpha-D-ribose 1-diphosphate + adenine</text>
        <dbReference type="Rhea" id="RHEA:16609"/>
        <dbReference type="ChEBI" id="CHEBI:16708"/>
        <dbReference type="ChEBI" id="CHEBI:33019"/>
        <dbReference type="ChEBI" id="CHEBI:58017"/>
        <dbReference type="ChEBI" id="CHEBI:456215"/>
        <dbReference type="EC" id="2.4.2.7"/>
    </reaction>
</comment>
<evidence type="ECO:0000313" key="13">
    <source>
        <dbReference type="EMBL" id="GAA1780011.1"/>
    </source>
</evidence>
<proteinExistence type="inferred from homology"/>
<comment type="similarity">
    <text evidence="5 11">Belongs to the purine/pyrimidine phosphoribosyltransferase family.</text>
</comment>
<sequence>MSTVQEVVAATIRDVPDFPSPGILFKDIGPLVGDPEAFGAVIEHWRGRHTGSIDKVVGIDARGFIFGGALALALGVGFVPVRKAGKLPGATIERSYDLEYGQATLAVQADALTPGERVVVVDDVLATGGTAEAACELIEQVGGVVAEFLVVLELVALGGRDRLTGRVVEALASA</sequence>
<organism evidence="13 14">
    <name type="scientific">Nostocoides veronense</name>
    <dbReference type="NCBI Taxonomy" id="330836"/>
    <lineage>
        <taxon>Bacteria</taxon>
        <taxon>Bacillati</taxon>
        <taxon>Actinomycetota</taxon>
        <taxon>Actinomycetes</taxon>
        <taxon>Micrococcales</taxon>
        <taxon>Intrasporangiaceae</taxon>
        <taxon>Nostocoides</taxon>
    </lineage>
</organism>
<keyword evidence="7 11" id="KW-0963">Cytoplasm</keyword>
<evidence type="ECO:0000256" key="11">
    <source>
        <dbReference type="HAMAP-Rule" id="MF_00004"/>
    </source>
</evidence>
<dbReference type="RefSeq" id="WP_344079897.1">
    <property type="nucleotide sequence ID" value="NZ_BAAAPO010000003.1"/>
</dbReference>
<dbReference type="PANTHER" id="PTHR32315">
    <property type="entry name" value="ADENINE PHOSPHORIBOSYLTRANSFERASE"/>
    <property type="match status" value="1"/>
</dbReference>
<dbReference type="Pfam" id="PF00156">
    <property type="entry name" value="Pribosyltran"/>
    <property type="match status" value="1"/>
</dbReference>
<comment type="pathway">
    <text evidence="4 11">Purine metabolism; AMP biosynthesis via salvage pathway; AMP from adenine: step 1/1.</text>
</comment>
<dbReference type="InterPro" id="IPR005764">
    <property type="entry name" value="Ade_phspho_trans"/>
</dbReference>
<keyword evidence="9 11" id="KW-0808">Transferase</keyword>
<accession>A0ABN2L9I1</accession>
<dbReference type="EMBL" id="BAAAPO010000003">
    <property type="protein sequence ID" value="GAA1780011.1"/>
    <property type="molecule type" value="Genomic_DNA"/>
</dbReference>
<reference evidence="13 14" key="1">
    <citation type="journal article" date="2019" name="Int. J. Syst. Evol. Microbiol.">
        <title>The Global Catalogue of Microorganisms (GCM) 10K type strain sequencing project: providing services to taxonomists for standard genome sequencing and annotation.</title>
        <authorList>
            <consortium name="The Broad Institute Genomics Platform"/>
            <consortium name="The Broad Institute Genome Sequencing Center for Infectious Disease"/>
            <person name="Wu L."/>
            <person name="Ma J."/>
        </authorList>
    </citation>
    <scope>NUCLEOTIDE SEQUENCE [LARGE SCALE GENOMIC DNA]</scope>
    <source>
        <strain evidence="13 14">JCM 15592</strain>
    </source>
</reference>